<sequence>MSTSRKWLKFKNSINVHWIKEYIWDNNSCKSATTAPSLPKRKSQIRLSKKKEEEQHNAGLNMEVKNRNCFMTSCSNKTCFTVDALCLLLEEDG</sequence>
<dbReference type="EMBL" id="BPLR01001004">
    <property type="protein sequence ID" value="GIY99105.1"/>
    <property type="molecule type" value="Genomic_DNA"/>
</dbReference>
<feature type="non-terminal residue" evidence="2">
    <location>
        <position position="93"/>
    </location>
</feature>
<evidence type="ECO:0000256" key="1">
    <source>
        <dbReference type="SAM" id="MobiDB-lite"/>
    </source>
</evidence>
<name>A0AAV4XZE6_CAEEX</name>
<reference evidence="2 3" key="1">
    <citation type="submission" date="2021-06" db="EMBL/GenBank/DDBJ databases">
        <title>Caerostris extrusa draft genome.</title>
        <authorList>
            <person name="Kono N."/>
            <person name="Arakawa K."/>
        </authorList>
    </citation>
    <scope>NUCLEOTIDE SEQUENCE [LARGE SCALE GENOMIC DNA]</scope>
</reference>
<comment type="caution">
    <text evidence="2">The sequence shown here is derived from an EMBL/GenBank/DDBJ whole genome shotgun (WGS) entry which is preliminary data.</text>
</comment>
<feature type="region of interest" description="Disordered" evidence="1">
    <location>
        <begin position="33"/>
        <end position="58"/>
    </location>
</feature>
<gene>
    <name evidence="2" type="ORF">CEXT_635841</name>
</gene>
<evidence type="ECO:0000313" key="3">
    <source>
        <dbReference type="Proteomes" id="UP001054945"/>
    </source>
</evidence>
<feature type="compositionally biased region" description="Basic residues" evidence="1">
    <location>
        <begin position="39"/>
        <end position="49"/>
    </location>
</feature>
<keyword evidence="3" id="KW-1185">Reference proteome</keyword>
<dbReference type="AlphaFoldDB" id="A0AAV4XZE6"/>
<organism evidence="2 3">
    <name type="scientific">Caerostris extrusa</name>
    <name type="common">Bark spider</name>
    <name type="synonym">Caerostris bankana</name>
    <dbReference type="NCBI Taxonomy" id="172846"/>
    <lineage>
        <taxon>Eukaryota</taxon>
        <taxon>Metazoa</taxon>
        <taxon>Ecdysozoa</taxon>
        <taxon>Arthropoda</taxon>
        <taxon>Chelicerata</taxon>
        <taxon>Arachnida</taxon>
        <taxon>Araneae</taxon>
        <taxon>Araneomorphae</taxon>
        <taxon>Entelegynae</taxon>
        <taxon>Araneoidea</taxon>
        <taxon>Araneidae</taxon>
        <taxon>Caerostris</taxon>
    </lineage>
</organism>
<proteinExistence type="predicted"/>
<accession>A0AAV4XZE6</accession>
<protein>
    <submittedName>
        <fullName evidence="2">Uncharacterized protein</fullName>
    </submittedName>
</protein>
<dbReference type="Proteomes" id="UP001054945">
    <property type="component" value="Unassembled WGS sequence"/>
</dbReference>
<evidence type="ECO:0000313" key="2">
    <source>
        <dbReference type="EMBL" id="GIY99105.1"/>
    </source>
</evidence>